<comment type="caution">
    <text evidence="3">The sequence shown here is derived from an EMBL/GenBank/DDBJ whole genome shotgun (WGS) entry which is preliminary data.</text>
</comment>
<dbReference type="Proteomes" id="UP001523234">
    <property type="component" value="Unassembled WGS sequence"/>
</dbReference>
<dbReference type="InterPro" id="IPR006016">
    <property type="entry name" value="UspA"/>
</dbReference>
<keyword evidence="4" id="KW-1185">Reference proteome</keyword>
<dbReference type="InterPro" id="IPR014729">
    <property type="entry name" value="Rossmann-like_a/b/a_fold"/>
</dbReference>
<dbReference type="CDD" id="cd00293">
    <property type="entry name" value="USP-like"/>
    <property type="match status" value="1"/>
</dbReference>
<dbReference type="SUPFAM" id="SSF52402">
    <property type="entry name" value="Adenine nucleotide alpha hydrolases-like"/>
    <property type="match status" value="1"/>
</dbReference>
<evidence type="ECO:0000259" key="2">
    <source>
        <dbReference type="Pfam" id="PF00582"/>
    </source>
</evidence>
<proteinExistence type="inferred from homology"/>
<dbReference type="PRINTS" id="PR01438">
    <property type="entry name" value="UNVRSLSTRESS"/>
</dbReference>
<organism evidence="3 4">
    <name type="scientific">Fructobacillus apis</name>
    <dbReference type="NCBI Taxonomy" id="2935017"/>
    <lineage>
        <taxon>Bacteria</taxon>
        <taxon>Bacillati</taxon>
        <taxon>Bacillota</taxon>
        <taxon>Bacilli</taxon>
        <taxon>Lactobacillales</taxon>
        <taxon>Lactobacillaceae</taxon>
        <taxon>Fructobacillus</taxon>
    </lineage>
</organism>
<dbReference type="Gene3D" id="3.40.50.620">
    <property type="entry name" value="HUPs"/>
    <property type="match status" value="1"/>
</dbReference>
<gene>
    <name evidence="3" type="ORF">NFX39_06170</name>
</gene>
<accession>A0ABT0ZRP2</accession>
<protein>
    <submittedName>
        <fullName evidence="3">Universal stress protein</fullName>
    </submittedName>
</protein>
<feature type="domain" description="UspA" evidence="2">
    <location>
        <begin position="5"/>
        <end position="146"/>
    </location>
</feature>
<sequence>MSKFYRNILVPVDGSKEAKAALHRGISMAKEAGAGGKLVIANVIDPRAIRNVTAFDNSMVDTITEEAKKMLSAYKKEAEEMGVEVVDYRIDYGSPKSLLANDIPKETNADIIVIGATGMNTVERIVVGSVTAYVTRVSPVDVLVVKGKED</sequence>
<dbReference type="RefSeq" id="WP_252444045.1">
    <property type="nucleotide sequence ID" value="NZ_JAMWYK010000010.1"/>
</dbReference>
<evidence type="ECO:0000313" key="4">
    <source>
        <dbReference type="Proteomes" id="UP001523234"/>
    </source>
</evidence>
<dbReference type="PANTHER" id="PTHR46268:SF6">
    <property type="entry name" value="UNIVERSAL STRESS PROTEIN UP12"/>
    <property type="match status" value="1"/>
</dbReference>
<dbReference type="EMBL" id="JAMWYK010000010">
    <property type="protein sequence ID" value="MCO0832663.1"/>
    <property type="molecule type" value="Genomic_DNA"/>
</dbReference>
<dbReference type="InterPro" id="IPR006015">
    <property type="entry name" value="Universal_stress_UspA"/>
</dbReference>
<dbReference type="PANTHER" id="PTHR46268">
    <property type="entry name" value="STRESS RESPONSE PROTEIN NHAX"/>
    <property type="match status" value="1"/>
</dbReference>
<name>A0ABT0ZRP2_9LACO</name>
<evidence type="ECO:0000313" key="3">
    <source>
        <dbReference type="EMBL" id="MCO0832663.1"/>
    </source>
</evidence>
<evidence type="ECO:0000256" key="1">
    <source>
        <dbReference type="ARBA" id="ARBA00008791"/>
    </source>
</evidence>
<comment type="similarity">
    <text evidence="1">Belongs to the universal stress protein A family.</text>
</comment>
<dbReference type="Pfam" id="PF00582">
    <property type="entry name" value="Usp"/>
    <property type="match status" value="1"/>
</dbReference>
<reference evidence="3 4" key="1">
    <citation type="submission" date="2022-06" db="EMBL/GenBank/DDBJ databases">
        <title>Fructobacillus taiwanensis sp. nov., isolated from the honeybee.</title>
        <authorList>
            <person name="Chen Y.-S."/>
            <person name="Wang L.-T."/>
            <person name="Lee Y.-S."/>
            <person name="Chang Y.-C."/>
            <person name="Wu H.-C."/>
            <person name="Liao C.-Y."/>
            <person name="Chen W.-H."/>
            <person name="Deng J.-N."/>
            <person name="Wang Y.-H."/>
        </authorList>
    </citation>
    <scope>NUCLEOTIDE SEQUENCE [LARGE SCALE GENOMIC DNA]</scope>
    <source>
        <strain evidence="3 4">W13</strain>
    </source>
</reference>